<name>A0A9Q1IS82_SYNKA</name>
<feature type="region of interest" description="Disordered" evidence="1">
    <location>
        <begin position="1"/>
        <end position="32"/>
    </location>
</feature>
<comment type="caution">
    <text evidence="2">The sequence shown here is derived from an EMBL/GenBank/DDBJ whole genome shotgun (WGS) entry which is preliminary data.</text>
</comment>
<protein>
    <submittedName>
        <fullName evidence="2">Uncharacterized protein</fullName>
    </submittedName>
</protein>
<feature type="compositionally biased region" description="Low complexity" evidence="1">
    <location>
        <begin position="50"/>
        <end position="62"/>
    </location>
</feature>
<sequence length="88" mass="9195">MNAETERDQSAAGGNSASYRPGVKCSMKSPIKTKGTPKLEALLEEQVAPQTGAAAAAPAQPMEAKKHRKTLGSLFKKETQAPAANLSD</sequence>
<evidence type="ECO:0000256" key="1">
    <source>
        <dbReference type="SAM" id="MobiDB-lite"/>
    </source>
</evidence>
<dbReference type="Proteomes" id="UP001152622">
    <property type="component" value="Chromosome 8"/>
</dbReference>
<organism evidence="2 3">
    <name type="scientific">Synaphobranchus kaupii</name>
    <name type="common">Kaup's arrowtooth eel</name>
    <dbReference type="NCBI Taxonomy" id="118154"/>
    <lineage>
        <taxon>Eukaryota</taxon>
        <taxon>Metazoa</taxon>
        <taxon>Chordata</taxon>
        <taxon>Craniata</taxon>
        <taxon>Vertebrata</taxon>
        <taxon>Euteleostomi</taxon>
        <taxon>Actinopterygii</taxon>
        <taxon>Neopterygii</taxon>
        <taxon>Teleostei</taxon>
        <taxon>Anguilliformes</taxon>
        <taxon>Synaphobranchidae</taxon>
        <taxon>Synaphobranchus</taxon>
    </lineage>
</organism>
<evidence type="ECO:0000313" key="2">
    <source>
        <dbReference type="EMBL" id="KAJ8352628.1"/>
    </source>
</evidence>
<evidence type="ECO:0000313" key="3">
    <source>
        <dbReference type="Proteomes" id="UP001152622"/>
    </source>
</evidence>
<keyword evidence="3" id="KW-1185">Reference proteome</keyword>
<dbReference type="EMBL" id="JAINUF010000008">
    <property type="protein sequence ID" value="KAJ8352628.1"/>
    <property type="molecule type" value="Genomic_DNA"/>
</dbReference>
<gene>
    <name evidence="2" type="ORF">SKAU_G00241040</name>
</gene>
<reference evidence="2" key="1">
    <citation type="journal article" date="2023" name="Science">
        <title>Genome structures resolve the early diversification of teleost fishes.</title>
        <authorList>
            <person name="Parey E."/>
            <person name="Louis A."/>
            <person name="Montfort J."/>
            <person name="Bouchez O."/>
            <person name="Roques C."/>
            <person name="Iampietro C."/>
            <person name="Lluch J."/>
            <person name="Castinel A."/>
            <person name="Donnadieu C."/>
            <person name="Desvignes T."/>
            <person name="Floi Bucao C."/>
            <person name="Jouanno E."/>
            <person name="Wen M."/>
            <person name="Mejri S."/>
            <person name="Dirks R."/>
            <person name="Jansen H."/>
            <person name="Henkel C."/>
            <person name="Chen W.J."/>
            <person name="Zahm M."/>
            <person name="Cabau C."/>
            <person name="Klopp C."/>
            <person name="Thompson A.W."/>
            <person name="Robinson-Rechavi M."/>
            <person name="Braasch I."/>
            <person name="Lecointre G."/>
            <person name="Bobe J."/>
            <person name="Postlethwait J.H."/>
            <person name="Berthelot C."/>
            <person name="Roest Crollius H."/>
            <person name="Guiguen Y."/>
        </authorList>
    </citation>
    <scope>NUCLEOTIDE SEQUENCE</scope>
    <source>
        <strain evidence="2">WJC10195</strain>
    </source>
</reference>
<proteinExistence type="predicted"/>
<dbReference type="AlphaFoldDB" id="A0A9Q1IS82"/>
<feature type="region of interest" description="Disordered" evidence="1">
    <location>
        <begin position="50"/>
        <end position="88"/>
    </location>
</feature>
<accession>A0A9Q1IS82</accession>